<name>A0A077K289_CLOBO</name>
<dbReference type="AlphaFoldDB" id="A0A077K289"/>
<reference evidence="1" key="1">
    <citation type="submission" date="2013-09" db="EMBL/GenBank/DDBJ databases">
        <title>Analysis of type B2 neurotoxin-encoding plasmid in Clostridium botulinum.</title>
        <authorList>
            <person name="Hosomi K."/>
            <person name="Sakaguchi Y."/>
            <person name="Gotoh K."/>
            <person name="Nakamura K."/>
            <person name="Kohda T."/>
            <person name="Mukamoto M."/>
            <person name="Iida T."/>
            <person name="Kozaki S."/>
        </authorList>
    </citation>
    <scope>NUCLEOTIDE SEQUENCE</scope>
    <source>
        <strain evidence="1">111</strain>
        <plasmid evidence="1">pCB111</plasmid>
    </source>
</reference>
<dbReference type="RefSeq" id="WP_032072359.1">
    <property type="nucleotide sequence ID" value="NC_025146.1"/>
</dbReference>
<sequence length="120" mass="14283">MELGNLLFGNSRGAFKFPDRRLANSSEWEALCKKAKISIFYGDPEVSRDFYGFDNEVFTVRPYCWDDDEEKAELPNFVYRPTGFEIKWYKYAFRDSYMNQNLTPLQILDIFRKCSESIRD</sequence>
<evidence type="ECO:0000313" key="1">
    <source>
        <dbReference type="EMBL" id="BAP25607.1"/>
    </source>
</evidence>
<geneLocation type="plasmid" evidence="1">
    <name>pCB111</name>
</geneLocation>
<dbReference type="EMBL" id="AB855771">
    <property type="protein sequence ID" value="BAP25607.1"/>
    <property type="molecule type" value="Genomic_DNA"/>
</dbReference>
<keyword evidence="1" id="KW-0614">Plasmid</keyword>
<accession>A0A077K289</accession>
<protein>
    <submittedName>
        <fullName evidence="1">Uncharacterized protein</fullName>
    </submittedName>
</protein>
<organism evidence="1">
    <name type="scientific">Clostridium botulinum</name>
    <dbReference type="NCBI Taxonomy" id="1491"/>
    <lineage>
        <taxon>Bacteria</taxon>
        <taxon>Bacillati</taxon>
        <taxon>Bacillota</taxon>
        <taxon>Clostridia</taxon>
        <taxon>Eubacteriales</taxon>
        <taxon>Clostridiaceae</taxon>
        <taxon>Clostridium</taxon>
    </lineage>
</organism>
<proteinExistence type="predicted"/>